<dbReference type="STRING" id="351605.Gura_2738"/>
<dbReference type="Pfam" id="PF04326">
    <property type="entry name" value="SLFN_AlbA_2"/>
    <property type="match status" value="1"/>
</dbReference>
<dbReference type="PANTHER" id="PTHR30595">
    <property type="entry name" value="GLPR-RELATED TRANSCRIPTIONAL REPRESSOR"/>
    <property type="match status" value="1"/>
</dbReference>
<dbReference type="OrthoDB" id="9789524at2"/>
<dbReference type="RefSeq" id="WP_011939588.1">
    <property type="nucleotide sequence ID" value="NC_009483.1"/>
</dbReference>
<dbReference type="InterPro" id="IPR038461">
    <property type="entry name" value="Schlafen_AlbA_2_dom_sf"/>
</dbReference>
<dbReference type="HOGENOM" id="CLU_024970_3_0_7"/>
<keyword evidence="3" id="KW-1185">Reference proteome</keyword>
<organism evidence="2 3">
    <name type="scientific">Geotalea uraniireducens (strain Rf4)</name>
    <name type="common">Geobacter uraniireducens</name>
    <dbReference type="NCBI Taxonomy" id="351605"/>
    <lineage>
        <taxon>Bacteria</taxon>
        <taxon>Pseudomonadati</taxon>
        <taxon>Thermodesulfobacteriota</taxon>
        <taxon>Desulfuromonadia</taxon>
        <taxon>Geobacterales</taxon>
        <taxon>Geobacteraceae</taxon>
        <taxon>Geotalea</taxon>
    </lineage>
</organism>
<dbReference type="InterPro" id="IPR007421">
    <property type="entry name" value="Schlafen_AlbA_2_dom"/>
</dbReference>
<evidence type="ECO:0000313" key="2">
    <source>
        <dbReference type="EMBL" id="ABQ26912.1"/>
    </source>
</evidence>
<gene>
    <name evidence="2" type="ordered locus">Gura_2738</name>
</gene>
<dbReference type="AlphaFoldDB" id="A5G544"/>
<evidence type="ECO:0000313" key="3">
    <source>
        <dbReference type="Proteomes" id="UP000006695"/>
    </source>
</evidence>
<dbReference type="InterPro" id="IPR036390">
    <property type="entry name" value="WH_DNA-bd_sf"/>
</dbReference>
<proteinExistence type="predicted"/>
<dbReference type="PANTHER" id="PTHR30595:SF6">
    <property type="entry name" value="SCHLAFEN ALBA-2 DOMAIN-CONTAINING PROTEIN"/>
    <property type="match status" value="1"/>
</dbReference>
<evidence type="ECO:0000259" key="1">
    <source>
        <dbReference type="Pfam" id="PF04326"/>
    </source>
</evidence>
<dbReference type="InterPro" id="IPR036388">
    <property type="entry name" value="WH-like_DNA-bd_sf"/>
</dbReference>
<dbReference type="EMBL" id="CP000698">
    <property type="protein sequence ID" value="ABQ26912.1"/>
    <property type="molecule type" value="Genomic_DNA"/>
</dbReference>
<protein>
    <submittedName>
        <fullName evidence="2">Putative transcriptional regulator</fullName>
    </submittedName>
</protein>
<reference evidence="2 3" key="1">
    <citation type="submission" date="2007-05" db="EMBL/GenBank/DDBJ databases">
        <title>Complete sequence of Geobacter uraniireducens Rf4.</title>
        <authorList>
            <consortium name="US DOE Joint Genome Institute"/>
            <person name="Copeland A."/>
            <person name="Lucas S."/>
            <person name="Lapidus A."/>
            <person name="Barry K."/>
            <person name="Detter J.C."/>
            <person name="Glavina del Rio T."/>
            <person name="Hammon N."/>
            <person name="Israni S."/>
            <person name="Dalin E."/>
            <person name="Tice H."/>
            <person name="Pitluck S."/>
            <person name="Chertkov O."/>
            <person name="Brettin T."/>
            <person name="Bruce D."/>
            <person name="Han C."/>
            <person name="Schmutz J."/>
            <person name="Larimer F."/>
            <person name="Land M."/>
            <person name="Hauser L."/>
            <person name="Kyrpides N."/>
            <person name="Mikhailova N."/>
            <person name="Shelobolina E."/>
            <person name="Aklujkar M."/>
            <person name="Lovley D."/>
            <person name="Richardson P."/>
        </authorList>
    </citation>
    <scope>NUCLEOTIDE SEQUENCE [LARGE SCALE GENOMIC DNA]</scope>
    <source>
        <strain evidence="3">ATCC BAA-1134 / JCM 13001 / Rf4</strain>
    </source>
</reference>
<accession>A5G544</accession>
<dbReference type="Gene3D" id="3.30.565.60">
    <property type="match status" value="1"/>
</dbReference>
<dbReference type="SUPFAM" id="SSF46785">
    <property type="entry name" value="Winged helix' DNA-binding domain"/>
    <property type="match status" value="1"/>
</dbReference>
<dbReference type="KEGG" id="gur:Gura_2738"/>
<dbReference type="Gene3D" id="1.10.10.10">
    <property type="entry name" value="Winged helix-like DNA-binding domain superfamily/Winged helix DNA-binding domain"/>
    <property type="match status" value="1"/>
</dbReference>
<name>A5G544_GEOUR</name>
<dbReference type="InterPro" id="IPR038475">
    <property type="entry name" value="RecG_C_sf"/>
</dbReference>
<feature type="domain" description="Schlafen AlbA-2" evidence="1">
    <location>
        <begin position="18"/>
        <end position="138"/>
    </location>
</feature>
<sequence>MKDLFTAPELKRLISKGEGQFIEFKSLWDQKDGNKKALNRRAVRDFIAEYVAAFANADGGTLLLGVDDDGIPSGHGYPDDVVADFIAVPERRLRPAVRVETQRIALDGHEVIVLQIPIAPEAVMVDGDGFPYRVGDQVIHEPQEVINQRKQAYRRVGYEQQIRPDATIDDLDLILTEKFLAGTPYAGRPIPEILQRYSLIIPKGNAFAVTNAALLLFCKLPSARWHPRSGVRIFRVDGTDRKHGTRRNVTQRTPLEPPLARMIEDAYQSTVVQIGKSEKLHDLFFREMPEYPTLAWQEALVNAIAHRDYNEQGREIEIWFFDDRMEIQSPGDLVPPVTIEQLKNRQRVHASRNPLLVRVLVDAGIMREEGEGIPRIFEEMEESLLCQPEFSLETSTFCITLKNEPVYTGHSPVWGMLIERFRLGMNQKRVLLANSGGFSNETYRKLTGVDRDQAYREIQELVTMGILHGAPSAGRGAVYKIAPDIKQQQTWLESRVPKLITYFSAHDRLTNQEYCRVFSVTRSTATRELKRLCDEGFLVAVGVRKGAHYTIGSMLNRVVGP</sequence>
<dbReference type="Gene3D" id="3.30.950.30">
    <property type="entry name" value="Schlafen, AAA domain"/>
    <property type="match status" value="1"/>
</dbReference>
<dbReference type="Proteomes" id="UP000006695">
    <property type="component" value="Chromosome"/>
</dbReference>
<dbReference type="Pfam" id="PF13749">
    <property type="entry name" value="HATPase_c_4"/>
    <property type="match status" value="1"/>
</dbReference>